<feature type="binding site" evidence="6">
    <location>
        <position position="122"/>
    </location>
    <ligand>
        <name>substrate</name>
    </ligand>
</feature>
<dbReference type="GeneID" id="55585131"/>
<keyword evidence="5 6" id="KW-0862">Zinc</keyword>
<dbReference type="SUPFAM" id="SSF88802">
    <property type="entry name" value="Pre-PUA domain"/>
    <property type="match status" value="1"/>
</dbReference>
<evidence type="ECO:0000256" key="4">
    <source>
        <dbReference type="ARBA" id="ARBA00022723"/>
    </source>
</evidence>
<accession>A0A4P2VP86</accession>
<comment type="catalytic activity">
    <reaction evidence="6">
        <text>guanosine(15) in tRNA + 7-cyano-7-carbaguanine = 7-cyano-7-carbaguanosine(15) in tRNA + guanine</text>
        <dbReference type="Rhea" id="RHEA:43164"/>
        <dbReference type="Rhea" id="RHEA-COMP:10371"/>
        <dbReference type="Rhea" id="RHEA-COMP:10372"/>
        <dbReference type="ChEBI" id="CHEBI:16235"/>
        <dbReference type="ChEBI" id="CHEBI:45075"/>
        <dbReference type="ChEBI" id="CHEBI:74269"/>
        <dbReference type="ChEBI" id="CHEBI:82850"/>
        <dbReference type="EC" id="2.4.2.48"/>
    </reaction>
</comment>
<evidence type="ECO:0000259" key="7">
    <source>
        <dbReference type="Pfam" id="PF01702"/>
    </source>
</evidence>
<name>A0A4P2VP86_9ARCH</name>
<proteinExistence type="inferred from homology"/>
<dbReference type="HAMAP" id="MF_01634">
    <property type="entry name" value="TgtA_arch"/>
    <property type="match status" value="1"/>
</dbReference>
<dbReference type="GO" id="GO:0005737">
    <property type="term" value="C:cytoplasm"/>
    <property type="evidence" value="ECO:0007669"/>
    <property type="project" value="TreeGrafter"/>
</dbReference>
<dbReference type="NCBIfam" id="TIGR00449">
    <property type="entry name" value="tgt_general"/>
    <property type="match status" value="1"/>
</dbReference>
<dbReference type="UniPathway" id="UPA00393"/>
<dbReference type="InterPro" id="IPR004804">
    <property type="entry name" value="TgtA"/>
</dbReference>
<comment type="caution">
    <text evidence="6">Lacks conserved residue(s) required for the propagation of feature annotation.</text>
</comment>
<dbReference type="EMBL" id="AP018732">
    <property type="protein sequence ID" value="BBE42705.1"/>
    <property type="molecule type" value="Genomic_DNA"/>
</dbReference>
<comment type="cofactor">
    <cofactor evidence="6">
        <name>Zn(2+)</name>
        <dbReference type="ChEBI" id="CHEBI:29105"/>
    </cofactor>
    <text evidence="6">Binds 1 zinc ion per subunit.</text>
</comment>
<dbReference type="GO" id="GO:0008270">
    <property type="term" value="F:zinc ion binding"/>
    <property type="evidence" value="ECO:0007669"/>
    <property type="project" value="UniProtKB-UniRule"/>
</dbReference>
<evidence type="ECO:0000313" key="9">
    <source>
        <dbReference type="Proteomes" id="UP000509448"/>
    </source>
</evidence>
<dbReference type="PANTHER" id="PTHR46499:SF1">
    <property type="entry name" value="QUEUINE TRNA-RIBOSYLTRANSFERASE"/>
    <property type="match status" value="1"/>
</dbReference>
<dbReference type="OrthoDB" id="6871at2157"/>
<feature type="binding site" evidence="6">
    <location>
        <position position="281"/>
    </location>
    <ligand>
        <name>Zn(2+)</name>
        <dbReference type="ChEBI" id="CHEBI:29105"/>
    </ligand>
</feature>
<evidence type="ECO:0000256" key="6">
    <source>
        <dbReference type="HAMAP-Rule" id="MF_01634"/>
    </source>
</evidence>
<dbReference type="Pfam" id="PF01702">
    <property type="entry name" value="TGT"/>
    <property type="match status" value="1"/>
</dbReference>
<organism evidence="8 9">
    <name type="scientific">Conexivisphaera calida</name>
    <dbReference type="NCBI Taxonomy" id="1874277"/>
    <lineage>
        <taxon>Archaea</taxon>
        <taxon>Nitrososphaerota</taxon>
        <taxon>Conexivisphaeria</taxon>
        <taxon>Conexivisphaerales</taxon>
        <taxon>Conexivisphaeraceae</taxon>
        <taxon>Conexivisphaera</taxon>
    </lineage>
</organism>
<feature type="domain" description="tRNA-guanine(15) transglycosylase-like" evidence="7">
    <location>
        <begin position="12"/>
        <end position="334"/>
    </location>
</feature>
<evidence type="ECO:0000256" key="2">
    <source>
        <dbReference type="ARBA" id="ARBA00022679"/>
    </source>
</evidence>
<dbReference type="GO" id="GO:0002099">
    <property type="term" value="P:tRNA wobble guanine modification"/>
    <property type="evidence" value="ECO:0007669"/>
    <property type="project" value="TreeGrafter"/>
</dbReference>
<dbReference type="PANTHER" id="PTHR46499">
    <property type="entry name" value="QUEUINE TRNA-RIBOSYLTRANSFERASE"/>
    <property type="match status" value="1"/>
</dbReference>
<keyword evidence="2 6" id="KW-0808">Transferase</keyword>
<dbReference type="NCBIfam" id="TIGR00432">
    <property type="entry name" value="arcsn_tRNA_tgt"/>
    <property type="match status" value="1"/>
</dbReference>
<keyword evidence="1 6" id="KW-0328">Glycosyltransferase</keyword>
<dbReference type="Gene3D" id="3.20.20.105">
    <property type="entry name" value="Queuine tRNA-ribosyltransferase-like"/>
    <property type="match status" value="1"/>
</dbReference>
<dbReference type="InterPro" id="IPR050076">
    <property type="entry name" value="ArchSynthase1/Queuine_TRR"/>
</dbReference>
<evidence type="ECO:0000256" key="5">
    <source>
        <dbReference type="ARBA" id="ARBA00022833"/>
    </source>
</evidence>
<dbReference type="KEGG" id="ccai:NAS2_1317"/>
<feature type="binding site" evidence="6">
    <location>
        <position position="278"/>
    </location>
    <ligand>
        <name>Zn(2+)</name>
        <dbReference type="ChEBI" id="CHEBI:29105"/>
    </ligand>
</feature>
<dbReference type="SUPFAM" id="SSF51713">
    <property type="entry name" value="tRNA-guanine transglycosylase"/>
    <property type="match status" value="1"/>
</dbReference>
<dbReference type="InterPro" id="IPR002616">
    <property type="entry name" value="tRNA_ribo_trans-like"/>
</dbReference>
<sequence length="505" mass="55403">MSFRIRDTDLLGRSGTFSVGGRSVDTPAFLPVIHPVRQLVPGPELLAMGFGAAITNSYISLRNYGHGISERGGIHGVVNYDGILMTDSGGYQVLEYGSIDADPLTMAEYQVEMGSDIAVVLDRPTGISATRERALETVEWTLRAARDTLPVVERTRGRMAWAIPIQGGLHADLVERSAKESAALPYDVYSVGSPVELMNSYRFTDLARLLLTAKRNLPPERPVHLFGAGHPLTMALAVAFGADTFDSASYALFARELRYMTRCGVRNVGELEELPCSCSICSRRTPRELLEMPREEAVGLIARHNLYVLREELLDVRQALHEGRLWEYLMQKTTCHPSLYGVRSLMVEASGDFTEFTRLFKRRALLLFGHEDVHRPELMTAASRARRVSPRGKSITLLIVHSVDVQAAPSAGDDVYFVVPFLGLVPPGLSDVYPFSQNSKPDPTSIDRRVLEETARASADAVSGWGITSAKIVHNGSGWAAEMAGLLASRLTERGIPATVEVSHV</sequence>
<evidence type="ECO:0000313" key="8">
    <source>
        <dbReference type="EMBL" id="BBE42705.1"/>
    </source>
</evidence>
<keyword evidence="9" id="KW-1185">Reference proteome</keyword>
<protein>
    <recommendedName>
        <fullName evidence="6">tRNA-guanine(15) transglycosylase</fullName>
        <ecNumber evidence="6">2.4.2.48</ecNumber>
    </recommendedName>
    <alternativeName>
        <fullName evidence="6">7-cyano-7-deazaguanine tRNA-ribosyltransferase</fullName>
    </alternativeName>
    <alternativeName>
        <fullName evidence="6">Archaeal tRNA-guanine transglycosylase</fullName>
    </alternativeName>
</protein>
<feature type="active site" description="Nucleophile" evidence="6">
    <location>
        <position position="87"/>
    </location>
</feature>
<comment type="function">
    <text evidence="6">Exchanges the guanine residue with 7-cyano-7-deazaguanine (preQ0) at position 15 in the dihydrouridine loop (D-loop) of archaeal tRNAs.</text>
</comment>
<dbReference type="GO" id="GO:0016763">
    <property type="term" value="F:pentosyltransferase activity"/>
    <property type="evidence" value="ECO:0007669"/>
    <property type="project" value="UniProtKB-UniRule"/>
</dbReference>
<evidence type="ECO:0000256" key="3">
    <source>
        <dbReference type="ARBA" id="ARBA00022694"/>
    </source>
</evidence>
<feature type="binding site" evidence="6">
    <location>
        <position position="276"/>
    </location>
    <ligand>
        <name>Zn(2+)</name>
        <dbReference type="ChEBI" id="CHEBI:29105"/>
    </ligand>
</feature>
<keyword evidence="4 6" id="KW-0479">Metal-binding</keyword>
<comment type="pathway">
    <text evidence="6">tRNA modification; archaeosine-tRNA biosynthesis.</text>
</comment>
<dbReference type="EC" id="2.4.2.48" evidence="6"/>
<keyword evidence="3 6" id="KW-0819">tRNA processing</keyword>
<gene>
    <name evidence="6" type="primary">tgtA</name>
    <name evidence="8" type="ORF">NAS2_1317</name>
</gene>
<evidence type="ECO:0000256" key="1">
    <source>
        <dbReference type="ARBA" id="ARBA00022676"/>
    </source>
</evidence>
<dbReference type="AlphaFoldDB" id="A0A4P2VP86"/>
<dbReference type="Proteomes" id="UP000509448">
    <property type="component" value="Chromosome"/>
</dbReference>
<comment type="similarity">
    <text evidence="6">Belongs to the archaeosine tRNA-ribosyltransferase family.</text>
</comment>
<dbReference type="InterPro" id="IPR036511">
    <property type="entry name" value="TGT-like_sf"/>
</dbReference>
<dbReference type="RefSeq" id="WP_174448916.1">
    <property type="nucleotide sequence ID" value="NZ_AP018732.1"/>
</dbReference>
<reference evidence="8 9" key="1">
    <citation type="journal article" date="2019" name="ISME J.">
        <title>Isolation and characterization of a thermophilic sulfur- and iron-reducing thaumarchaeote from a terrestrial acidic hot spring.</title>
        <authorList>
            <person name="Kato S."/>
            <person name="Itoh T."/>
            <person name="Yuki M."/>
            <person name="Nagamori M."/>
            <person name="Ohnishi M."/>
            <person name="Uematsu K."/>
            <person name="Suzuki K."/>
            <person name="Takashina T."/>
            <person name="Ohkuma M."/>
        </authorList>
    </citation>
    <scope>NUCLEOTIDE SEQUENCE [LARGE SCALE GENOMIC DNA]</scope>
    <source>
        <strain evidence="8 9">NAS-02</strain>
    </source>
</reference>